<dbReference type="RefSeq" id="WP_167207933.1">
    <property type="nucleotide sequence ID" value="NZ_CP050063.1"/>
</dbReference>
<evidence type="ECO:0000313" key="1">
    <source>
        <dbReference type="EMBL" id="QIP13143.1"/>
    </source>
</evidence>
<dbReference type="KEGG" id="spib:G8759_11155"/>
<reference evidence="1 2" key="1">
    <citation type="submission" date="2020-03" db="EMBL/GenBank/DDBJ databases">
        <authorList>
            <person name="Kim M.K."/>
        </authorList>
    </citation>
    <scope>NUCLEOTIDE SEQUENCE [LARGE SCALE GENOMIC DNA]</scope>
    <source>
        <strain evidence="1 2">BT328</strain>
    </source>
</reference>
<evidence type="ECO:0000313" key="2">
    <source>
        <dbReference type="Proteomes" id="UP000501802"/>
    </source>
</evidence>
<dbReference type="EMBL" id="CP050063">
    <property type="protein sequence ID" value="QIP13143.1"/>
    <property type="molecule type" value="Genomic_DNA"/>
</dbReference>
<dbReference type="AlphaFoldDB" id="A0A6G9ALQ8"/>
<sequence length="126" mass="13806">MNTSTRSSFFFSCSQIPGQSLEINGSTHPTVGYSRVYQWQPEGFQGAILLDIVQFGDGQNRVSITKQKISSVSEIGIVWGASNSHKLNQNFFSVAPEQHFSLGSPPINYIGLTARVVSLGMKNTHL</sequence>
<keyword evidence="2" id="KW-1185">Reference proteome</keyword>
<name>A0A6G9ALQ8_9BACT</name>
<accession>A0A6G9ALQ8</accession>
<proteinExistence type="predicted"/>
<gene>
    <name evidence="1" type="ORF">G8759_11155</name>
</gene>
<protein>
    <submittedName>
        <fullName evidence="1">Uncharacterized protein</fullName>
    </submittedName>
</protein>
<organism evidence="1 2">
    <name type="scientific">Spirosoma aureum</name>
    <dbReference type="NCBI Taxonomy" id="2692134"/>
    <lineage>
        <taxon>Bacteria</taxon>
        <taxon>Pseudomonadati</taxon>
        <taxon>Bacteroidota</taxon>
        <taxon>Cytophagia</taxon>
        <taxon>Cytophagales</taxon>
        <taxon>Cytophagaceae</taxon>
        <taxon>Spirosoma</taxon>
    </lineage>
</organism>
<dbReference type="Proteomes" id="UP000501802">
    <property type="component" value="Chromosome"/>
</dbReference>